<proteinExistence type="predicted"/>
<evidence type="ECO:0000256" key="1">
    <source>
        <dbReference type="SAM" id="MobiDB-lite"/>
    </source>
</evidence>
<evidence type="ECO:0000313" key="3">
    <source>
        <dbReference type="Proteomes" id="UP000663873"/>
    </source>
</evidence>
<dbReference type="AlphaFoldDB" id="A0A821SF19"/>
<evidence type="ECO:0000313" key="2">
    <source>
        <dbReference type="EMBL" id="CAF4855609.1"/>
    </source>
</evidence>
<organism evidence="2 3">
    <name type="scientific">Rotaria socialis</name>
    <dbReference type="NCBI Taxonomy" id="392032"/>
    <lineage>
        <taxon>Eukaryota</taxon>
        <taxon>Metazoa</taxon>
        <taxon>Spiralia</taxon>
        <taxon>Gnathifera</taxon>
        <taxon>Rotifera</taxon>
        <taxon>Eurotatoria</taxon>
        <taxon>Bdelloidea</taxon>
        <taxon>Philodinida</taxon>
        <taxon>Philodinidae</taxon>
        <taxon>Rotaria</taxon>
    </lineage>
</organism>
<comment type="caution">
    <text evidence="2">The sequence shown here is derived from an EMBL/GenBank/DDBJ whole genome shotgun (WGS) entry which is preliminary data.</text>
</comment>
<dbReference type="EMBL" id="CAJOBP010062287">
    <property type="protein sequence ID" value="CAF4855609.1"/>
    <property type="molecule type" value="Genomic_DNA"/>
</dbReference>
<keyword evidence="3" id="KW-1185">Reference proteome</keyword>
<gene>
    <name evidence="2" type="ORF">UJA718_LOCUS43662</name>
</gene>
<sequence>MTPRRLNFNNPKSPSYSPAETFEFQTLSVPVPQSGLSPTNDFISPDPSPFHISQQSNGKYHGAAVASS</sequence>
<protein>
    <submittedName>
        <fullName evidence="2">Uncharacterized protein</fullName>
    </submittedName>
</protein>
<name>A0A821SF19_9BILA</name>
<feature type="region of interest" description="Disordered" evidence="1">
    <location>
        <begin position="31"/>
        <end position="68"/>
    </location>
</feature>
<dbReference type="Proteomes" id="UP000663873">
    <property type="component" value="Unassembled WGS sequence"/>
</dbReference>
<reference evidence="2" key="1">
    <citation type="submission" date="2021-02" db="EMBL/GenBank/DDBJ databases">
        <authorList>
            <person name="Nowell W R."/>
        </authorList>
    </citation>
    <scope>NUCLEOTIDE SEQUENCE</scope>
</reference>
<accession>A0A821SF19</accession>
<feature type="non-terminal residue" evidence="2">
    <location>
        <position position="1"/>
    </location>
</feature>